<dbReference type="InParanoid" id="A0A1D6K8T8"/>
<dbReference type="SMR" id="A0A1D6K8T8"/>
<accession>A0A1D6K8T8</accession>
<evidence type="ECO:0000313" key="2">
    <source>
        <dbReference type="EMBL" id="ONL99937.1"/>
    </source>
</evidence>
<feature type="coiled-coil region" evidence="1">
    <location>
        <begin position="25"/>
        <end position="87"/>
    </location>
</feature>
<dbReference type="eggNOG" id="ENOG502QPIN">
    <property type="taxonomic scope" value="Eukaryota"/>
</dbReference>
<keyword evidence="1" id="KW-0175">Coiled coil</keyword>
<dbReference type="InterPro" id="IPR058936">
    <property type="entry name" value="At4g15545-like"/>
</dbReference>
<dbReference type="AlphaFoldDB" id="A0A1D6K8T8"/>
<organism evidence="2">
    <name type="scientific">Zea mays</name>
    <name type="common">Maize</name>
    <dbReference type="NCBI Taxonomy" id="4577"/>
    <lineage>
        <taxon>Eukaryota</taxon>
        <taxon>Viridiplantae</taxon>
        <taxon>Streptophyta</taxon>
        <taxon>Embryophyta</taxon>
        <taxon>Tracheophyta</taxon>
        <taxon>Spermatophyta</taxon>
        <taxon>Magnoliopsida</taxon>
        <taxon>Liliopsida</taxon>
        <taxon>Poales</taxon>
        <taxon>Poaceae</taxon>
        <taxon>PACMAD clade</taxon>
        <taxon>Panicoideae</taxon>
        <taxon>Andropogonodae</taxon>
        <taxon>Andropogoneae</taxon>
        <taxon>Tripsacinae</taxon>
        <taxon>Zea</taxon>
    </lineage>
</organism>
<protein>
    <submittedName>
        <fullName evidence="2">OSJNBa0008M17.14-like protein</fullName>
    </submittedName>
</protein>
<gene>
    <name evidence="2" type="ORF">ZEAMMB73_Zm00001d029987</name>
</gene>
<dbReference type="STRING" id="4577.A0A1D6K8T8"/>
<dbReference type="OrthoDB" id="5599468at2759"/>
<evidence type="ECO:0000256" key="1">
    <source>
        <dbReference type="SAM" id="Coils"/>
    </source>
</evidence>
<reference evidence="2" key="1">
    <citation type="submission" date="2015-12" db="EMBL/GenBank/DDBJ databases">
        <title>Update maize B73 reference genome by single molecule sequencing technologies.</title>
        <authorList>
            <consortium name="Maize Genome Sequencing Project"/>
            <person name="Ware D."/>
        </authorList>
    </citation>
    <scope>NUCLEOTIDE SEQUENCE [LARGE SCALE GENOMIC DNA]</scope>
    <source>
        <tissue evidence="2">Seedling</tissue>
    </source>
</reference>
<name>A0A1D6K8T8_MAIZE</name>
<sequence>MIPTDPYEELDVARKITSMAIASRVSRLEDDAARLRRDLADRDRAEANLRACLDDSDARLAAALDENAKLAKERDSLAATVKKLTRNLAKVRPLLAF</sequence>
<dbReference type="PaxDb" id="4577-GRMZM5G815736_P01"/>
<dbReference type="PANTHER" id="PTHR47383:SF2">
    <property type="entry name" value="OS04G0616000 PROTEIN"/>
    <property type="match status" value="1"/>
</dbReference>
<proteinExistence type="predicted"/>
<dbReference type="EMBL" id="CM007647">
    <property type="protein sequence ID" value="ONL99937.1"/>
    <property type="molecule type" value="Genomic_DNA"/>
</dbReference>
<dbReference type="PANTHER" id="PTHR47383">
    <property type="entry name" value="OS03G0659800 PROTEIN"/>
    <property type="match status" value="1"/>
</dbReference>